<name>A0AAW8JAR4_9GAMM</name>
<gene>
    <name evidence="1" type="primary">tssB</name>
    <name evidence="1" type="ORF">RFH47_13190</name>
</gene>
<dbReference type="PIRSF" id="PIRSF028301">
    <property type="entry name" value="UCP028301"/>
    <property type="match status" value="1"/>
</dbReference>
<evidence type="ECO:0000313" key="1">
    <source>
        <dbReference type="EMBL" id="MDQ8936673.1"/>
    </source>
</evidence>
<sequence length="169" mass="19323">MAKRESIQKKLQRVRAPRVQLTYDIEVGGAKETKELPFVIGVLGDFSAASDVKKVKLKNKKFIDVDLENIDEVMRSIEPRVLFETENTLIAEGTTLAIDLSFKSMKDFRPEQLVQQIKPLCQLMKVREGLTDLRNKISNNEKFEDVLGEVLRHTEQLHRLSIEAGDNND</sequence>
<dbReference type="EMBL" id="JAVIDL010000030">
    <property type="protein sequence ID" value="MDQ8936673.1"/>
    <property type="molecule type" value="Genomic_DNA"/>
</dbReference>
<dbReference type="AlphaFoldDB" id="A0AAW8JAR4"/>
<dbReference type="PANTHER" id="PTHR35850:SF1">
    <property type="entry name" value="TYPE VI SECRETION SYSTEM SHEATH PROTEIN TSSB1"/>
    <property type="match status" value="1"/>
</dbReference>
<comment type="caution">
    <text evidence="1">The sequence shown here is derived from an EMBL/GenBank/DDBJ whole genome shotgun (WGS) entry which is preliminary data.</text>
</comment>
<proteinExistence type="predicted"/>
<dbReference type="Pfam" id="PF05591">
    <property type="entry name" value="T6SS_VipA"/>
    <property type="match status" value="1"/>
</dbReference>
<dbReference type="Proteomes" id="UP001243844">
    <property type="component" value="Unassembled WGS sequence"/>
</dbReference>
<dbReference type="NCBIfam" id="TIGR03358">
    <property type="entry name" value="VI_chp_5"/>
    <property type="match status" value="1"/>
</dbReference>
<dbReference type="PANTHER" id="PTHR35850">
    <property type="entry name" value="CYTOPLASMIC PROTEIN-RELATED"/>
    <property type="match status" value="1"/>
</dbReference>
<reference evidence="1" key="1">
    <citation type="submission" date="2023-08" db="EMBL/GenBank/DDBJ databases">
        <title>Emergence of clinically-relevant ST2 carbapenem-resistant Acinetobacter baumannii strains in hospital sewages in Zhejiang, East of China.</title>
        <authorList>
            <person name="Kaichao C."/>
            <person name="Zhang R."/>
        </authorList>
    </citation>
    <scope>NUCLEOTIDE SEQUENCE</scope>
    <source>
        <strain evidence="1">M-RB-37</strain>
    </source>
</reference>
<evidence type="ECO:0000313" key="2">
    <source>
        <dbReference type="Proteomes" id="UP001243844"/>
    </source>
</evidence>
<accession>A0AAW8JAR4</accession>
<protein>
    <submittedName>
        <fullName evidence="1">Type VI secretion system contractile sheath small subunit</fullName>
    </submittedName>
</protein>
<organism evidence="1 2">
    <name type="scientific">Acinetobacter rudis</name>
    <dbReference type="NCBI Taxonomy" id="632955"/>
    <lineage>
        <taxon>Bacteria</taxon>
        <taxon>Pseudomonadati</taxon>
        <taxon>Pseudomonadota</taxon>
        <taxon>Gammaproteobacteria</taxon>
        <taxon>Moraxellales</taxon>
        <taxon>Moraxellaceae</taxon>
        <taxon>Acinetobacter</taxon>
    </lineage>
</organism>
<dbReference type="InterPro" id="IPR008312">
    <property type="entry name" value="T6SS_TssB1"/>
</dbReference>
<dbReference type="RefSeq" id="WP_308981859.1">
    <property type="nucleotide sequence ID" value="NZ_JAVIDL010000030.1"/>
</dbReference>